<protein>
    <submittedName>
        <fullName evidence="1">Uncharacterized protein</fullName>
    </submittedName>
</protein>
<evidence type="ECO:0000313" key="2">
    <source>
        <dbReference type="Proteomes" id="UP000095649"/>
    </source>
</evidence>
<organism evidence="1 2">
    <name type="scientific">Faecalibacterium prausnitzii</name>
    <dbReference type="NCBI Taxonomy" id="853"/>
    <lineage>
        <taxon>Bacteria</taxon>
        <taxon>Bacillati</taxon>
        <taxon>Bacillota</taxon>
        <taxon>Clostridia</taxon>
        <taxon>Eubacteriales</taxon>
        <taxon>Oscillospiraceae</taxon>
        <taxon>Faecalibacterium</taxon>
    </lineage>
</organism>
<reference evidence="1 2" key="1">
    <citation type="submission" date="2015-09" db="EMBL/GenBank/DDBJ databases">
        <authorList>
            <consortium name="Pathogen Informatics"/>
        </authorList>
    </citation>
    <scope>NUCLEOTIDE SEQUENCE [LARGE SCALE GENOMIC DNA]</scope>
    <source>
        <strain evidence="1 2">2789STDY5834970</strain>
    </source>
</reference>
<sequence>MASKATVQSVEPNIADLVNGWLKSYKVDYKLEQESLNTEIDQALNDYFSKSGGKGGNRPDAKLLLLANDGNTIQF</sequence>
<accession>A0A173RWV3</accession>
<dbReference type="AlphaFoldDB" id="A0A173RWV3"/>
<dbReference type="EMBL" id="CYXN01000003">
    <property type="protein sequence ID" value="CUM82236.1"/>
    <property type="molecule type" value="Genomic_DNA"/>
</dbReference>
<evidence type="ECO:0000313" key="1">
    <source>
        <dbReference type="EMBL" id="CUM82236.1"/>
    </source>
</evidence>
<proteinExistence type="predicted"/>
<dbReference type="Proteomes" id="UP000095649">
    <property type="component" value="Unassembled WGS sequence"/>
</dbReference>
<name>A0A173RWV3_9FIRM</name>
<gene>
    <name evidence="1" type="ORF">ERS852582_00698</name>
</gene>
<dbReference type="RefSeq" id="WP_242852901.1">
    <property type="nucleotide sequence ID" value="NZ_CYXN01000003.1"/>
</dbReference>